<keyword evidence="3" id="KW-0288">FMN</keyword>
<dbReference type="PANTHER" id="PTHR33798:SF5">
    <property type="entry name" value="FLAVIN REDUCTASE LIKE DOMAIN-CONTAINING PROTEIN"/>
    <property type="match status" value="1"/>
</dbReference>
<evidence type="ECO:0000259" key="5">
    <source>
        <dbReference type="SMART" id="SM00903"/>
    </source>
</evidence>
<proteinExistence type="inferred from homology"/>
<dbReference type="Gene3D" id="2.30.110.10">
    <property type="entry name" value="Electron Transport, Fmn-binding Protein, Chain A"/>
    <property type="match status" value="1"/>
</dbReference>
<dbReference type="SMART" id="SM00903">
    <property type="entry name" value="Flavin_Reduct"/>
    <property type="match status" value="1"/>
</dbReference>
<evidence type="ECO:0000256" key="1">
    <source>
        <dbReference type="ARBA" id="ARBA00001917"/>
    </source>
</evidence>
<evidence type="ECO:0000313" key="7">
    <source>
        <dbReference type="Proteomes" id="UP001589865"/>
    </source>
</evidence>
<keyword evidence="6" id="KW-0560">Oxidoreductase</keyword>
<evidence type="ECO:0000256" key="3">
    <source>
        <dbReference type="ARBA" id="ARBA00022643"/>
    </source>
</evidence>
<keyword evidence="7" id="KW-1185">Reference proteome</keyword>
<accession>A0ABV6JRB4</accession>
<dbReference type="InterPro" id="IPR012349">
    <property type="entry name" value="Split_barrel_FMN-bd"/>
</dbReference>
<organism evidence="6 7">
    <name type="scientific">Roseomonas elaeocarpi</name>
    <dbReference type="NCBI Taxonomy" id="907779"/>
    <lineage>
        <taxon>Bacteria</taxon>
        <taxon>Pseudomonadati</taxon>
        <taxon>Pseudomonadota</taxon>
        <taxon>Alphaproteobacteria</taxon>
        <taxon>Acetobacterales</taxon>
        <taxon>Roseomonadaceae</taxon>
        <taxon>Roseomonas</taxon>
    </lineage>
</organism>
<keyword evidence="2" id="KW-0285">Flavoprotein</keyword>
<dbReference type="InterPro" id="IPR002563">
    <property type="entry name" value="Flavin_Rdtase-like_dom"/>
</dbReference>
<dbReference type="PANTHER" id="PTHR33798">
    <property type="entry name" value="FLAVOPROTEIN OXYGENASE"/>
    <property type="match status" value="1"/>
</dbReference>
<comment type="caution">
    <text evidence="6">The sequence shown here is derived from an EMBL/GenBank/DDBJ whole genome shotgun (WGS) entry which is preliminary data.</text>
</comment>
<name>A0ABV6JRB4_9PROT</name>
<feature type="domain" description="Flavin reductase like" evidence="5">
    <location>
        <begin position="19"/>
        <end position="176"/>
    </location>
</feature>
<dbReference type="Proteomes" id="UP001589865">
    <property type="component" value="Unassembled WGS sequence"/>
</dbReference>
<comment type="cofactor">
    <cofactor evidence="1">
        <name>FMN</name>
        <dbReference type="ChEBI" id="CHEBI:58210"/>
    </cofactor>
</comment>
<dbReference type="RefSeq" id="WP_377043999.1">
    <property type="nucleotide sequence ID" value="NZ_JBHLUN010000005.1"/>
</dbReference>
<sequence length="216" mass="23425">MFFDFDGLAPRDRYKLVTASVVPRPIAWLVTEDEAGVRNAAPFSFFNVFSSDPMIVGIGCSPREAGGVVGGVKDTVANIRALGEFVLCLVDEDRLEAMNVTAADWTPDEDELREAGLTAAPSVKVRPPRIAKSPVALECVLHQLVPAGSQVIVLGRVVAMHLRDDCVLDPARCYVDTARLRLVGRLGSGGGYVRLNDVVELPRVDAATVRRRRDGR</sequence>
<evidence type="ECO:0000313" key="6">
    <source>
        <dbReference type="EMBL" id="MFC0408255.1"/>
    </source>
</evidence>
<dbReference type="EMBL" id="JBHLUN010000005">
    <property type="protein sequence ID" value="MFC0408255.1"/>
    <property type="molecule type" value="Genomic_DNA"/>
</dbReference>
<gene>
    <name evidence="6" type="ORF">ACFFGY_08360</name>
</gene>
<protein>
    <submittedName>
        <fullName evidence="6">Flavin reductase family protein</fullName>
        <ecNumber evidence="6">1.5.1.-</ecNumber>
    </submittedName>
</protein>
<reference evidence="6 7" key="1">
    <citation type="submission" date="2024-09" db="EMBL/GenBank/DDBJ databases">
        <authorList>
            <person name="Sun Q."/>
            <person name="Mori K."/>
        </authorList>
    </citation>
    <scope>NUCLEOTIDE SEQUENCE [LARGE SCALE GENOMIC DNA]</scope>
    <source>
        <strain evidence="6 7">TBRC 5777</strain>
    </source>
</reference>
<dbReference type="Pfam" id="PF01613">
    <property type="entry name" value="Flavin_Reduct"/>
    <property type="match status" value="1"/>
</dbReference>
<evidence type="ECO:0000256" key="4">
    <source>
        <dbReference type="ARBA" id="ARBA00038054"/>
    </source>
</evidence>
<dbReference type="EC" id="1.5.1.-" evidence="6"/>
<comment type="similarity">
    <text evidence="4">Belongs to the flavoredoxin family.</text>
</comment>
<dbReference type="GO" id="GO:0016491">
    <property type="term" value="F:oxidoreductase activity"/>
    <property type="evidence" value="ECO:0007669"/>
    <property type="project" value="UniProtKB-KW"/>
</dbReference>
<evidence type="ECO:0000256" key="2">
    <source>
        <dbReference type="ARBA" id="ARBA00022630"/>
    </source>
</evidence>
<dbReference type="SUPFAM" id="SSF50475">
    <property type="entry name" value="FMN-binding split barrel"/>
    <property type="match status" value="1"/>
</dbReference>